<dbReference type="EMBL" id="JACXVP010000003">
    <property type="protein sequence ID" value="KAG5614541.1"/>
    <property type="molecule type" value="Genomic_DNA"/>
</dbReference>
<evidence type="ECO:0000313" key="2">
    <source>
        <dbReference type="Proteomes" id="UP000824120"/>
    </source>
</evidence>
<reference evidence="1 2" key="1">
    <citation type="submission" date="2020-09" db="EMBL/GenBank/DDBJ databases">
        <title>De no assembly of potato wild relative species, Solanum commersonii.</title>
        <authorList>
            <person name="Cho K."/>
        </authorList>
    </citation>
    <scope>NUCLEOTIDE SEQUENCE [LARGE SCALE GENOMIC DNA]</scope>
    <source>
        <strain evidence="1">LZ3.2</strain>
        <tissue evidence="1">Leaf</tissue>
    </source>
</reference>
<sequence>MGHGNRNGECITFWTVSDMKIHNNSDKGLRLAIGQDRINCRKVLPEPVLVTRFIYRNRVLQEIPKGSAQSLSYWIGTSLDWTGTGSYRIIVYR</sequence>
<keyword evidence="2" id="KW-1185">Reference proteome</keyword>
<organism evidence="1 2">
    <name type="scientific">Solanum commersonii</name>
    <name type="common">Commerson's wild potato</name>
    <name type="synonym">Commerson's nightshade</name>
    <dbReference type="NCBI Taxonomy" id="4109"/>
    <lineage>
        <taxon>Eukaryota</taxon>
        <taxon>Viridiplantae</taxon>
        <taxon>Streptophyta</taxon>
        <taxon>Embryophyta</taxon>
        <taxon>Tracheophyta</taxon>
        <taxon>Spermatophyta</taxon>
        <taxon>Magnoliopsida</taxon>
        <taxon>eudicotyledons</taxon>
        <taxon>Gunneridae</taxon>
        <taxon>Pentapetalae</taxon>
        <taxon>asterids</taxon>
        <taxon>lamiids</taxon>
        <taxon>Solanales</taxon>
        <taxon>Solanaceae</taxon>
        <taxon>Solanoideae</taxon>
        <taxon>Solaneae</taxon>
        <taxon>Solanum</taxon>
    </lineage>
</organism>
<dbReference type="AlphaFoldDB" id="A0A9J5ZQQ8"/>
<proteinExistence type="predicted"/>
<comment type="caution">
    <text evidence="1">The sequence shown here is derived from an EMBL/GenBank/DDBJ whole genome shotgun (WGS) entry which is preliminary data.</text>
</comment>
<accession>A0A9J5ZQQ8</accession>
<evidence type="ECO:0000313" key="1">
    <source>
        <dbReference type="EMBL" id="KAG5614541.1"/>
    </source>
</evidence>
<name>A0A9J5ZQQ8_SOLCO</name>
<gene>
    <name evidence="1" type="ORF">H5410_014365</name>
</gene>
<dbReference type="Proteomes" id="UP000824120">
    <property type="component" value="Chromosome 3"/>
</dbReference>
<protein>
    <submittedName>
        <fullName evidence="1">Uncharacterized protein</fullName>
    </submittedName>
</protein>